<evidence type="ECO:0000313" key="7">
    <source>
        <dbReference type="EMBL" id="OIN58195.1"/>
    </source>
</evidence>
<accession>A0A1S2VIX8</accession>
<comment type="similarity">
    <text evidence="1">Belongs to the membrane fusion protein (MFP) (TC 8.A.1) family.</text>
</comment>
<dbReference type="Gene3D" id="2.40.30.170">
    <property type="match status" value="1"/>
</dbReference>
<evidence type="ECO:0000313" key="8">
    <source>
        <dbReference type="Proteomes" id="UP000181790"/>
    </source>
</evidence>
<feature type="domain" description="Multidrug resistance protein MdtA-like beta-barrel" evidence="5">
    <location>
        <begin position="208"/>
        <end position="293"/>
    </location>
</feature>
<dbReference type="InterPro" id="IPR058624">
    <property type="entry name" value="MdtA-like_HH"/>
</dbReference>
<feature type="domain" description="Multidrug resistance protein MdtA-like barrel-sandwich hybrid" evidence="4">
    <location>
        <begin position="62"/>
        <end position="200"/>
    </location>
</feature>
<dbReference type="Pfam" id="PF25917">
    <property type="entry name" value="BSH_RND"/>
    <property type="match status" value="1"/>
</dbReference>
<keyword evidence="2" id="KW-0175">Coiled coil</keyword>
<dbReference type="Gene3D" id="2.40.420.20">
    <property type="match status" value="1"/>
</dbReference>
<feature type="coiled-coil region" evidence="2">
    <location>
        <begin position="103"/>
        <end position="168"/>
    </location>
</feature>
<dbReference type="PROSITE" id="PS51257">
    <property type="entry name" value="PROKAR_LIPOPROTEIN"/>
    <property type="match status" value="1"/>
</dbReference>
<gene>
    <name evidence="7" type="ORF">BLX24_15925</name>
</gene>
<dbReference type="Pfam" id="PF25944">
    <property type="entry name" value="Beta-barrel_RND"/>
    <property type="match status" value="1"/>
</dbReference>
<sequence length="380" mass="41209">MKQTTTWIVVTLAGFWGLAGCGDKKEQQQQQAPPPTPVSVYAASRQNASYYDELPATITAVNEVEIRPQVAGYITGIFFTEGQRVRKGQKLYTIDQQQYQAGLDQAVANLNAAKANLVRAQKDADRYHTLAQQDAVARQLVDNADATLASAQQQVAAAQANVRSVSTNLRYATIFAPFDGTIGFSQVKLGTAVSTGQTILNTISSDNPIAADIAVDESQIMRFTRMPKNTGGRGDSTLMLVLPDGSLYPYAGKVGLIDRAVDPQTGTLRVRLFFPNPDYALKAGLTVNVRIRNQTPGPQLVIPYRAVVEQMSEYFVYVVGDSSRAVQKKITLGARLADKVIVKDGLLDSDKVITEGTQKLRDGAPIRVVTTGDTTKQKPL</sequence>
<evidence type="ECO:0000259" key="3">
    <source>
        <dbReference type="Pfam" id="PF25876"/>
    </source>
</evidence>
<feature type="domain" description="Multidrug resistance protein MdtA-like alpha-helical hairpin" evidence="3">
    <location>
        <begin position="103"/>
        <end position="172"/>
    </location>
</feature>
<dbReference type="SUPFAM" id="SSF111369">
    <property type="entry name" value="HlyD-like secretion proteins"/>
    <property type="match status" value="1"/>
</dbReference>
<organism evidence="7 8">
    <name type="scientific">Arsenicibacter rosenii</name>
    <dbReference type="NCBI Taxonomy" id="1750698"/>
    <lineage>
        <taxon>Bacteria</taxon>
        <taxon>Pseudomonadati</taxon>
        <taxon>Bacteroidota</taxon>
        <taxon>Cytophagia</taxon>
        <taxon>Cytophagales</taxon>
        <taxon>Spirosomataceae</taxon>
        <taxon>Arsenicibacter</taxon>
    </lineage>
</organism>
<dbReference type="Pfam" id="PF25876">
    <property type="entry name" value="HH_MFP_RND"/>
    <property type="match status" value="1"/>
</dbReference>
<dbReference type="GO" id="GO:0005886">
    <property type="term" value="C:plasma membrane"/>
    <property type="evidence" value="ECO:0007669"/>
    <property type="project" value="TreeGrafter"/>
</dbReference>
<dbReference type="InterPro" id="IPR058625">
    <property type="entry name" value="MdtA-like_BSH"/>
</dbReference>
<dbReference type="RefSeq" id="WP_071504343.1">
    <property type="nucleotide sequence ID" value="NZ_MORL01000008.1"/>
</dbReference>
<dbReference type="EMBL" id="MORL01000008">
    <property type="protein sequence ID" value="OIN58195.1"/>
    <property type="molecule type" value="Genomic_DNA"/>
</dbReference>
<evidence type="ECO:0000256" key="1">
    <source>
        <dbReference type="ARBA" id="ARBA00009477"/>
    </source>
</evidence>
<evidence type="ECO:0000259" key="5">
    <source>
        <dbReference type="Pfam" id="PF25944"/>
    </source>
</evidence>
<dbReference type="Gene3D" id="2.40.50.100">
    <property type="match status" value="1"/>
</dbReference>
<evidence type="ECO:0000259" key="6">
    <source>
        <dbReference type="Pfam" id="PF25989"/>
    </source>
</evidence>
<reference evidence="7 8" key="1">
    <citation type="submission" date="2016-10" db="EMBL/GenBank/DDBJ databases">
        <title>Arsenicibacter rosenii gen. nov., sp. nov., an efficient arsenic-methylating bacterium isolated from an arsenic-contaminated paddy soil.</title>
        <authorList>
            <person name="Huang K."/>
        </authorList>
    </citation>
    <scope>NUCLEOTIDE SEQUENCE [LARGE SCALE GENOMIC DNA]</scope>
    <source>
        <strain evidence="7 8">SM-1</strain>
    </source>
</reference>
<dbReference type="NCBIfam" id="TIGR01730">
    <property type="entry name" value="RND_mfp"/>
    <property type="match status" value="1"/>
</dbReference>
<proteinExistence type="inferred from homology"/>
<evidence type="ECO:0000256" key="2">
    <source>
        <dbReference type="SAM" id="Coils"/>
    </source>
</evidence>
<feature type="domain" description="YknX-like C-terminal permuted SH3-like" evidence="6">
    <location>
        <begin position="300"/>
        <end position="368"/>
    </location>
</feature>
<dbReference type="GO" id="GO:0046677">
    <property type="term" value="P:response to antibiotic"/>
    <property type="evidence" value="ECO:0007669"/>
    <property type="project" value="TreeGrafter"/>
</dbReference>
<dbReference type="Proteomes" id="UP000181790">
    <property type="component" value="Unassembled WGS sequence"/>
</dbReference>
<comment type="caution">
    <text evidence="7">The sequence shown here is derived from an EMBL/GenBank/DDBJ whole genome shotgun (WGS) entry which is preliminary data.</text>
</comment>
<dbReference type="InterPro" id="IPR058626">
    <property type="entry name" value="MdtA-like_b-barrel"/>
</dbReference>
<dbReference type="GO" id="GO:0030313">
    <property type="term" value="C:cell envelope"/>
    <property type="evidence" value="ECO:0007669"/>
    <property type="project" value="UniProtKB-SubCell"/>
</dbReference>
<dbReference type="AlphaFoldDB" id="A0A1S2VIX8"/>
<dbReference type="GO" id="GO:0022857">
    <property type="term" value="F:transmembrane transporter activity"/>
    <property type="evidence" value="ECO:0007669"/>
    <property type="project" value="InterPro"/>
</dbReference>
<evidence type="ECO:0000259" key="4">
    <source>
        <dbReference type="Pfam" id="PF25917"/>
    </source>
</evidence>
<dbReference type="Gene3D" id="1.10.287.470">
    <property type="entry name" value="Helix hairpin bin"/>
    <property type="match status" value="1"/>
</dbReference>
<protein>
    <submittedName>
        <fullName evidence="7">Efflux transporter periplasmic adaptor subunit</fullName>
    </submittedName>
</protein>
<name>A0A1S2VIX8_9BACT</name>
<dbReference type="InterPro" id="IPR006143">
    <property type="entry name" value="RND_pump_MFP"/>
</dbReference>
<keyword evidence="8" id="KW-1185">Reference proteome</keyword>
<dbReference type="OrthoDB" id="9801814at2"/>
<dbReference type="PANTHER" id="PTHR30158">
    <property type="entry name" value="ACRA/E-RELATED COMPONENT OF DRUG EFFLUX TRANSPORTER"/>
    <property type="match status" value="1"/>
</dbReference>
<dbReference type="InterPro" id="IPR058637">
    <property type="entry name" value="YknX-like_C"/>
</dbReference>
<dbReference type="Pfam" id="PF25989">
    <property type="entry name" value="YknX_C"/>
    <property type="match status" value="1"/>
</dbReference>